<comment type="similarity">
    <text evidence="1">Belongs to the thioesterase PaaI family.</text>
</comment>
<organism evidence="4 5">
    <name type="scientific">Niallia endozanthoxylica</name>
    <dbReference type="NCBI Taxonomy" id="2036016"/>
    <lineage>
        <taxon>Bacteria</taxon>
        <taxon>Bacillati</taxon>
        <taxon>Bacillota</taxon>
        <taxon>Bacilli</taxon>
        <taxon>Bacillales</taxon>
        <taxon>Bacillaceae</taxon>
        <taxon>Niallia</taxon>
    </lineage>
</organism>
<dbReference type="InterPro" id="IPR003736">
    <property type="entry name" value="PAAI_dom"/>
</dbReference>
<dbReference type="GO" id="GO:0047617">
    <property type="term" value="F:fatty acyl-CoA hydrolase activity"/>
    <property type="evidence" value="ECO:0007669"/>
    <property type="project" value="InterPro"/>
</dbReference>
<dbReference type="NCBIfam" id="TIGR00369">
    <property type="entry name" value="unchar_dom_1"/>
    <property type="match status" value="1"/>
</dbReference>
<dbReference type="SUPFAM" id="SSF54637">
    <property type="entry name" value="Thioesterase/thiol ester dehydrase-isomerase"/>
    <property type="match status" value="1"/>
</dbReference>
<dbReference type="CDD" id="cd03443">
    <property type="entry name" value="PaaI_thioesterase"/>
    <property type="match status" value="1"/>
</dbReference>
<feature type="domain" description="Thioesterase" evidence="3">
    <location>
        <begin position="47"/>
        <end position="122"/>
    </location>
</feature>
<dbReference type="OrthoDB" id="2139465at2"/>
<dbReference type="PANTHER" id="PTHR21660:SF1">
    <property type="entry name" value="ACYL-COENZYME A THIOESTERASE 13"/>
    <property type="match status" value="1"/>
</dbReference>
<keyword evidence="2" id="KW-0378">Hydrolase</keyword>
<dbReference type="Proteomes" id="UP000326671">
    <property type="component" value="Unassembled WGS sequence"/>
</dbReference>
<reference evidence="4 5" key="1">
    <citation type="submission" date="2019-09" db="EMBL/GenBank/DDBJ databases">
        <title>Whole genome sequences of isolates from the Mars Exploration Rovers.</title>
        <authorList>
            <person name="Seuylemezian A."/>
            <person name="Vaishampayan P."/>
        </authorList>
    </citation>
    <scope>NUCLEOTIDE SEQUENCE [LARGE SCALE GENOMIC DNA]</scope>
    <source>
        <strain evidence="4 5">MER_TA_151</strain>
    </source>
</reference>
<proteinExistence type="inferred from homology"/>
<dbReference type="EMBL" id="VYKL01000010">
    <property type="protein sequence ID" value="KAA9028458.1"/>
    <property type="molecule type" value="Genomic_DNA"/>
</dbReference>
<dbReference type="InterPro" id="IPR029069">
    <property type="entry name" value="HotDog_dom_sf"/>
</dbReference>
<dbReference type="Pfam" id="PF03061">
    <property type="entry name" value="4HBT"/>
    <property type="match status" value="1"/>
</dbReference>
<dbReference type="InterPro" id="IPR006683">
    <property type="entry name" value="Thioestr_dom"/>
</dbReference>
<keyword evidence="5" id="KW-1185">Reference proteome</keyword>
<evidence type="ECO:0000313" key="5">
    <source>
        <dbReference type="Proteomes" id="UP000326671"/>
    </source>
</evidence>
<accession>A0A5J5HZX5</accession>
<protein>
    <submittedName>
        <fullName evidence="4">PaaI family thioesterase</fullName>
    </submittedName>
</protein>
<dbReference type="AlphaFoldDB" id="A0A5J5HZX5"/>
<evidence type="ECO:0000313" key="4">
    <source>
        <dbReference type="EMBL" id="KAA9028458.1"/>
    </source>
</evidence>
<evidence type="ECO:0000259" key="3">
    <source>
        <dbReference type="Pfam" id="PF03061"/>
    </source>
</evidence>
<dbReference type="Gene3D" id="3.10.129.10">
    <property type="entry name" value="Hotdog Thioesterase"/>
    <property type="match status" value="1"/>
</dbReference>
<name>A0A5J5HZX5_9BACI</name>
<comment type="caution">
    <text evidence="4">The sequence shown here is derived from an EMBL/GenBank/DDBJ whole genome shotgun (WGS) entry which is preliminary data.</text>
</comment>
<evidence type="ECO:0000256" key="1">
    <source>
        <dbReference type="ARBA" id="ARBA00008324"/>
    </source>
</evidence>
<sequence length="132" mass="14623">MLGVKILETKIIENAFDELLKCQYERISESNLKVTLPIQPLFINSVGVVHGGIISSLADIAMGNTFPIDEHNRQTVVTVDLKTSFLKPAKGKYIVADAHVVKMGRTLNHIDCFIYDDNHNLVAKSNGIFANI</sequence>
<evidence type="ECO:0000256" key="2">
    <source>
        <dbReference type="ARBA" id="ARBA00022801"/>
    </source>
</evidence>
<gene>
    <name evidence="4" type="ORF">F4V44_04070</name>
</gene>
<dbReference type="InterPro" id="IPR039298">
    <property type="entry name" value="ACOT13"/>
</dbReference>
<dbReference type="PANTHER" id="PTHR21660">
    <property type="entry name" value="THIOESTERASE SUPERFAMILY MEMBER-RELATED"/>
    <property type="match status" value="1"/>
</dbReference>